<dbReference type="AlphaFoldDB" id="A0A382IZX6"/>
<gene>
    <name evidence="1" type="ORF">METZ01_LOCUS257962</name>
</gene>
<accession>A0A382IZX6</accession>
<name>A0A382IZX6_9ZZZZ</name>
<dbReference type="Gene3D" id="2.60.40.10">
    <property type="entry name" value="Immunoglobulins"/>
    <property type="match status" value="1"/>
</dbReference>
<dbReference type="EMBL" id="UINC01070734">
    <property type="protein sequence ID" value="SVC05108.1"/>
    <property type="molecule type" value="Genomic_DNA"/>
</dbReference>
<reference evidence="1" key="1">
    <citation type="submission" date="2018-05" db="EMBL/GenBank/DDBJ databases">
        <authorList>
            <person name="Lanie J.A."/>
            <person name="Ng W.-L."/>
            <person name="Kazmierczak K.M."/>
            <person name="Andrzejewski T.M."/>
            <person name="Davidsen T.M."/>
            <person name="Wayne K.J."/>
            <person name="Tettelin H."/>
            <person name="Glass J.I."/>
            <person name="Rusch D."/>
            <person name="Podicherti R."/>
            <person name="Tsui H.-C.T."/>
            <person name="Winkler M.E."/>
        </authorList>
    </citation>
    <scope>NUCLEOTIDE SEQUENCE</scope>
</reference>
<organism evidence="1">
    <name type="scientific">marine metagenome</name>
    <dbReference type="NCBI Taxonomy" id="408172"/>
    <lineage>
        <taxon>unclassified sequences</taxon>
        <taxon>metagenomes</taxon>
        <taxon>ecological metagenomes</taxon>
    </lineage>
</organism>
<evidence type="ECO:0000313" key="1">
    <source>
        <dbReference type="EMBL" id="SVC05108.1"/>
    </source>
</evidence>
<feature type="non-terminal residue" evidence="1">
    <location>
        <position position="1"/>
    </location>
</feature>
<feature type="non-terminal residue" evidence="1">
    <location>
        <position position="352"/>
    </location>
</feature>
<proteinExistence type="predicted"/>
<sequence>YARDGGSGWNNRQWLDLEIRAQVFESTTEPLIFGDSVLISIVGGNHGNVSADNFTINATSNGTLVEAFYFETMAANSSGNLWLEWTPEIVGPNQLDVQISCDCNDTNLSNNLLAMELTTVIYSLEASFDSEIVIVNGSREFNFSIEVRNTGGLVDNVSLTPAESMINSWNIEFSPNNFILLPNHTQNVIITAEVPDTYEDGFYNLSFDLESAHMGSLVTKKLLEKGRTGDVAWRWINSSGEEELYNNTNWTTLSFNDTLWKNGKTPFGDSPLDCDGCIYDDTDYKTLWAGNNYAYFRHIIDIPDIGVYENGVMTINVAQITLEIITLMESIFLEIWMRAVATMPITGTKNLA</sequence>
<dbReference type="InterPro" id="IPR013783">
    <property type="entry name" value="Ig-like_fold"/>
</dbReference>
<protein>
    <recommendedName>
        <fullName evidence="2">CARDB domain-containing protein</fullName>
    </recommendedName>
</protein>
<evidence type="ECO:0008006" key="2">
    <source>
        <dbReference type="Google" id="ProtNLM"/>
    </source>
</evidence>